<name>A0A537K2T0_9BACT</name>
<dbReference type="SUPFAM" id="SSF56529">
    <property type="entry name" value="FAH"/>
    <property type="match status" value="1"/>
</dbReference>
<proteinExistence type="inferred from homology"/>
<comment type="caution">
    <text evidence="4">The sequence shown here is derived from an EMBL/GenBank/DDBJ whole genome shotgun (WGS) entry which is preliminary data.</text>
</comment>
<organism evidence="4 5">
    <name type="scientific">Candidatus Segetimicrobium genomatis</name>
    <dbReference type="NCBI Taxonomy" id="2569760"/>
    <lineage>
        <taxon>Bacteria</taxon>
        <taxon>Bacillati</taxon>
        <taxon>Candidatus Sysuimicrobiota</taxon>
        <taxon>Candidatus Sysuimicrobiia</taxon>
        <taxon>Candidatus Sysuimicrobiales</taxon>
        <taxon>Candidatus Segetimicrobiaceae</taxon>
        <taxon>Candidatus Segetimicrobium</taxon>
    </lineage>
</organism>
<dbReference type="Pfam" id="PF01557">
    <property type="entry name" value="FAA_hydrolase"/>
    <property type="match status" value="1"/>
</dbReference>
<evidence type="ECO:0000256" key="1">
    <source>
        <dbReference type="ARBA" id="ARBA00010211"/>
    </source>
</evidence>
<dbReference type="InterPro" id="IPR051121">
    <property type="entry name" value="FAH"/>
</dbReference>
<accession>A0A537K2T0</accession>
<protein>
    <submittedName>
        <fullName evidence="4">Fumarylacetoacetate hydrolase family protein</fullName>
    </submittedName>
</protein>
<dbReference type="GO" id="GO:0019752">
    <property type="term" value="P:carboxylic acid metabolic process"/>
    <property type="evidence" value="ECO:0007669"/>
    <property type="project" value="UniProtKB-ARBA"/>
</dbReference>
<dbReference type="GO" id="GO:0016853">
    <property type="term" value="F:isomerase activity"/>
    <property type="evidence" value="ECO:0007669"/>
    <property type="project" value="UniProtKB-ARBA"/>
</dbReference>
<dbReference type="PANTHER" id="PTHR42796:SF4">
    <property type="entry name" value="FUMARYLACETOACETATE HYDROLASE DOMAIN-CONTAINING PROTEIN 2A"/>
    <property type="match status" value="1"/>
</dbReference>
<evidence type="ECO:0000256" key="2">
    <source>
        <dbReference type="ARBA" id="ARBA00022723"/>
    </source>
</evidence>
<evidence type="ECO:0000259" key="3">
    <source>
        <dbReference type="Pfam" id="PF01557"/>
    </source>
</evidence>
<dbReference type="AlphaFoldDB" id="A0A537K2T0"/>
<dbReference type="Gene3D" id="3.90.850.10">
    <property type="entry name" value="Fumarylacetoacetase-like, C-terminal domain"/>
    <property type="match status" value="1"/>
</dbReference>
<dbReference type="InterPro" id="IPR011234">
    <property type="entry name" value="Fumarylacetoacetase-like_C"/>
</dbReference>
<dbReference type="GO" id="GO:0016787">
    <property type="term" value="F:hydrolase activity"/>
    <property type="evidence" value="ECO:0007669"/>
    <property type="project" value="UniProtKB-KW"/>
</dbReference>
<comment type="similarity">
    <text evidence="1">Belongs to the FAH family.</text>
</comment>
<dbReference type="Proteomes" id="UP000318509">
    <property type="component" value="Unassembled WGS sequence"/>
</dbReference>
<gene>
    <name evidence="4" type="ORF">E6H00_07645</name>
</gene>
<dbReference type="GO" id="GO:0046872">
    <property type="term" value="F:metal ion binding"/>
    <property type="evidence" value="ECO:0007669"/>
    <property type="project" value="UniProtKB-KW"/>
</dbReference>
<dbReference type="EMBL" id="VBAK01000115">
    <property type="protein sequence ID" value="TMI90059.1"/>
    <property type="molecule type" value="Genomic_DNA"/>
</dbReference>
<sequence length="323" mass="35029">MRLLTFAARGQTRLGVEAGEWIIDLNRAARAHFVARGASRAGAQAWALLPPAMTPFLAGGSDAMAAARDVAARMQEALRDPRETARLQRDGVLWAPSEIDRLPPVPAPPKILCVGRNYAEHAREGGSEPPELPIFFGRFPHSLLAPGAPFILPRVSPQVDFEGELAAVIGSGGRDIPESRALDHVAGYTIFNDISVRDYQRRTTQWMIGKNFDRSGPLGPALVTRDEVPDPQALTLTVDVSGERMQEARTGTMIFSVAHLIAYISQALTLEPGDLVATGTPSGVGFARKPPRWLRDGDTVRVSITRLGVLETPILPDRRKGAR</sequence>
<evidence type="ECO:0000313" key="5">
    <source>
        <dbReference type="Proteomes" id="UP000318509"/>
    </source>
</evidence>
<dbReference type="PANTHER" id="PTHR42796">
    <property type="entry name" value="FUMARYLACETOACETATE HYDROLASE DOMAIN-CONTAINING PROTEIN 2A-RELATED"/>
    <property type="match status" value="1"/>
</dbReference>
<keyword evidence="2" id="KW-0479">Metal-binding</keyword>
<evidence type="ECO:0000313" key="4">
    <source>
        <dbReference type="EMBL" id="TMI90059.1"/>
    </source>
</evidence>
<keyword evidence="4" id="KW-0378">Hydrolase</keyword>
<dbReference type="FunFam" id="3.90.850.10:FF:000002">
    <property type="entry name" value="2-hydroxyhepta-2,4-diene-1,7-dioate isomerase"/>
    <property type="match status" value="1"/>
</dbReference>
<reference evidence="4 5" key="1">
    <citation type="journal article" date="2019" name="Nat. Microbiol.">
        <title>Mediterranean grassland soil C-N compound turnover is dependent on rainfall and depth, and is mediated by genomically divergent microorganisms.</title>
        <authorList>
            <person name="Diamond S."/>
            <person name="Andeer P.F."/>
            <person name="Li Z."/>
            <person name="Crits-Christoph A."/>
            <person name="Burstein D."/>
            <person name="Anantharaman K."/>
            <person name="Lane K.R."/>
            <person name="Thomas B.C."/>
            <person name="Pan C."/>
            <person name="Northen T.R."/>
            <person name="Banfield J.F."/>
        </authorList>
    </citation>
    <scope>NUCLEOTIDE SEQUENCE [LARGE SCALE GENOMIC DNA]</scope>
    <source>
        <strain evidence="4">NP_3</strain>
    </source>
</reference>
<dbReference type="InterPro" id="IPR036663">
    <property type="entry name" value="Fumarylacetoacetase_C_sf"/>
</dbReference>
<feature type="domain" description="Fumarylacetoacetase-like C-terminal" evidence="3">
    <location>
        <begin position="110"/>
        <end position="314"/>
    </location>
</feature>